<dbReference type="InterPro" id="IPR023827">
    <property type="entry name" value="Peptidase_S8_Asp-AS"/>
</dbReference>
<dbReference type="InterPro" id="IPR032815">
    <property type="entry name" value="S8_pro-domain"/>
</dbReference>
<dbReference type="Proteomes" id="UP000001307">
    <property type="component" value="Unassembled WGS sequence"/>
</dbReference>
<keyword evidence="5 9" id="KW-0720">Serine protease</keyword>
<dbReference type="EMBL" id="FN653097">
    <property type="protein sequence ID" value="CBY19893.1"/>
    <property type="molecule type" value="Genomic_DNA"/>
</dbReference>
<evidence type="ECO:0000313" key="12">
    <source>
        <dbReference type="EMBL" id="CBY19893.1"/>
    </source>
</evidence>
<dbReference type="InterPro" id="IPR038466">
    <property type="entry name" value="S8_pro-domain_sf"/>
</dbReference>
<dbReference type="Gene3D" id="3.40.50.200">
    <property type="entry name" value="Peptidase S8/S53 domain"/>
    <property type="match status" value="1"/>
</dbReference>
<dbReference type="InterPro" id="IPR002884">
    <property type="entry name" value="P_dom"/>
</dbReference>
<evidence type="ECO:0000256" key="9">
    <source>
        <dbReference type="PROSITE-ProRule" id="PRU01240"/>
    </source>
</evidence>
<dbReference type="SUPFAM" id="SSF52743">
    <property type="entry name" value="Subtilisin-like"/>
    <property type="match status" value="1"/>
</dbReference>
<gene>
    <name evidence="12" type="ORF">GSOID_T00017256001</name>
</gene>
<dbReference type="Gene3D" id="2.60.120.260">
    <property type="entry name" value="Galactose-binding domain-like"/>
    <property type="match status" value="1"/>
</dbReference>
<feature type="active site" description="Charge relay system" evidence="8 9">
    <location>
        <position position="247"/>
    </location>
</feature>
<reference evidence="12" key="1">
    <citation type="journal article" date="2010" name="Science">
        <title>Plasticity of animal genome architecture unmasked by rapid evolution of a pelagic tunicate.</title>
        <authorList>
            <person name="Denoeud F."/>
            <person name="Henriet S."/>
            <person name="Mungpakdee S."/>
            <person name="Aury J.M."/>
            <person name="Da Silva C."/>
            <person name="Brinkmann H."/>
            <person name="Mikhaleva J."/>
            <person name="Olsen L.C."/>
            <person name="Jubin C."/>
            <person name="Canestro C."/>
            <person name="Bouquet J.M."/>
            <person name="Danks G."/>
            <person name="Poulain J."/>
            <person name="Campsteijn C."/>
            <person name="Adamski M."/>
            <person name="Cross I."/>
            <person name="Yadetie F."/>
            <person name="Muffato M."/>
            <person name="Louis A."/>
            <person name="Butcher S."/>
            <person name="Tsagkogeorga G."/>
            <person name="Konrad A."/>
            <person name="Singh S."/>
            <person name="Jensen M.F."/>
            <person name="Cong E.H."/>
            <person name="Eikeseth-Otteraa H."/>
            <person name="Noel B."/>
            <person name="Anthouard V."/>
            <person name="Porcel B.M."/>
            <person name="Kachouri-Lafond R."/>
            <person name="Nishino A."/>
            <person name="Ugolini M."/>
            <person name="Chourrout P."/>
            <person name="Nishida H."/>
            <person name="Aasland R."/>
            <person name="Huzurbazar S."/>
            <person name="Westhof E."/>
            <person name="Delsuc F."/>
            <person name="Lehrach H."/>
            <person name="Reinhardt R."/>
            <person name="Weissenbach J."/>
            <person name="Roy S.W."/>
            <person name="Artiguenave F."/>
            <person name="Postlethwait J.H."/>
            <person name="Manak J.R."/>
            <person name="Thompson E.M."/>
            <person name="Jaillon O."/>
            <person name="Du Pasquier L."/>
            <person name="Boudinot P."/>
            <person name="Liberles D.A."/>
            <person name="Volff J.N."/>
            <person name="Philippe H."/>
            <person name="Lenhard B."/>
            <person name="Roest Crollius H."/>
            <person name="Wincker P."/>
            <person name="Chourrout D."/>
        </authorList>
    </citation>
    <scope>NUCLEOTIDE SEQUENCE [LARGE SCALE GENOMIC DNA]</scope>
</reference>
<dbReference type="SUPFAM" id="SSF57184">
    <property type="entry name" value="Growth factor receptor domain"/>
    <property type="match status" value="1"/>
</dbReference>
<dbReference type="PANTHER" id="PTHR42884">
    <property type="entry name" value="PROPROTEIN CONVERTASE SUBTILISIN/KEXIN-RELATED"/>
    <property type="match status" value="1"/>
</dbReference>
<dbReference type="InterPro" id="IPR015500">
    <property type="entry name" value="Peptidase_S8_subtilisin-rel"/>
</dbReference>
<evidence type="ECO:0000256" key="6">
    <source>
        <dbReference type="ARBA" id="ARBA00023145"/>
    </source>
</evidence>
<evidence type="ECO:0000313" key="13">
    <source>
        <dbReference type="Proteomes" id="UP000001307"/>
    </source>
</evidence>
<dbReference type="SUPFAM" id="SSF49785">
    <property type="entry name" value="Galactose-binding domain-like"/>
    <property type="match status" value="1"/>
</dbReference>
<evidence type="ECO:0000256" key="10">
    <source>
        <dbReference type="RuleBase" id="RU003355"/>
    </source>
</evidence>
<dbReference type="PROSITE" id="PS00138">
    <property type="entry name" value="SUBTILASE_SER"/>
    <property type="match status" value="1"/>
</dbReference>
<keyword evidence="1 9" id="KW-0645">Protease</keyword>
<dbReference type="GO" id="GO:0005802">
    <property type="term" value="C:trans-Golgi network"/>
    <property type="evidence" value="ECO:0007669"/>
    <property type="project" value="TreeGrafter"/>
</dbReference>
<dbReference type="InterPro" id="IPR000209">
    <property type="entry name" value="Peptidase_S8/S53_dom"/>
</dbReference>
<dbReference type="InterPro" id="IPR034182">
    <property type="entry name" value="Kexin/furin"/>
</dbReference>
<dbReference type="GO" id="GO:0000139">
    <property type="term" value="C:Golgi membrane"/>
    <property type="evidence" value="ECO:0007669"/>
    <property type="project" value="TreeGrafter"/>
</dbReference>
<feature type="active site" description="Charge relay system" evidence="8 9">
    <location>
        <position position="406"/>
    </location>
</feature>
<dbReference type="PROSITE" id="PS51829">
    <property type="entry name" value="P_HOMO_B"/>
    <property type="match status" value="1"/>
</dbReference>
<comment type="similarity">
    <text evidence="9 10">Belongs to the peptidase S8 family.</text>
</comment>
<organism evidence="12">
    <name type="scientific">Oikopleura dioica</name>
    <name type="common">Tunicate</name>
    <dbReference type="NCBI Taxonomy" id="34765"/>
    <lineage>
        <taxon>Eukaryota</taxon>
        <taxon>Metazoa</taxon>
        <taxon>Chordata</taxon>
        <taxon>Tunicata</taxon>
        <taxon>Appendicularia</taxon>
        <taxon>Copelata</taxon>
        <taxon>Oikopleuridae</taxon>
        <taxon>Oikopleura</taxon>
    </lineage>
</organism>
<keyword evidence="4 9" id="KW-0378">Hydrolase</keyword>
<dbReference type="PANTHER" id="PTHR42884:SF3">
    <property type="entry name" value="FURIN-LIKE PROTEASE 1, ISOFORMS 1_1-X_2"/>
    <property type="match status" value="1"/>
</dbReference>
<keyword evidence="7" id="KW-0325">Glycoprotein</keyword>
<evidence type="ECO:0000256" key="7">
    <source>
        <dbReference type="ARBA" id="ARBA00023180"/>
    </source>
</evidence>
<dbReference type="InterPro" id="IPR022398">
    <property type="entry name" value="Peptidase_S8_His-AS"/>
</dbReference>
<keyword evidence="13" id="KW-1185">Reference proteome</keyword>
<evidence type="ECO:0000256" key="8">
    <source>
        <dbReference type="PIRSR" id="PIRSR615500-1"/>
    </source>
</evidence>
<dbReference type="PROSITE" id="PS00137">
    <property type="entry name" value="SUBTILASE_HIS"/>
    <property type="match status" value="1"/>
</dbReference>
<dbReference type="InterPro" id="IPR036852">
    <property type="entry name" value="Peptidase_S8/S53_dom_sf"/>
</dbReference>
<dbReference type="FunFam" id="3.40.50.200:FF:000001">
    <property type="entry name" value="Furin 2, isoform B"/>
    <property type="match status" value="1"/>
</dbReference>
<dbReference type="GO" id="GO:0004252">
    <property type="term" value="F:serine-type endopeptidase activity"/>
    <property type="evidence" value="ECO:0007669"/>
    <property type="project" value="UniProtKB-UniRule"/>
</dbReference>
<dbReference type="InterPro" id="IPR023828">
    <property type="entry name" value="Peptidase_S8_Ser-AS"/>
</dbReference>
<evidence type="ECO:0000256" key="5">
    <source>
        <dbReference type="ARBA" id="ARBA00022825"/>
    </source>
</evidence>
<evidence type="ECO:0000256" key="3">
    <source>
        <dbReference type="ARBA" id="ARBA00022729"/>
    </source>
</evidence>
<evidence type="ECO:0000259" key="11">
    <source>
        <dbReference type="PROSITE" id="PS51829"/>
    </source>
</evidence>
<dbReference type="InterPro" id="IPR009030">
    <property type="entry name" value="Growth_fac_rcpt_cys_sf"/>
</dbReference>
<name>E4XPX4_OIKDI</name>
<dbReference type="Gene3D" id="3.30.70.850">
    <property type="entry name" value="Peptidase S8, pro-domain"/>
    <property type="match status" value="1"/>
</dbReference>
<feature type="domain" description="P/Homo B" evidence="11">
    <location>
        <begin position="481"/>
        <end position="619"/>
    </location>
</feature>
<dbReference type="InterPro" id="IPR008979">
    <property type="entry name" value="Galactose-bd-like_sf"/>
</dbReference>
<dbReference type="AlphaFoldDB" id="E4XPX4"/>
<dbReference type="GO" id="GO:0016486">
    <property type="term" value="P:peptide hormone processing"/>
    <property type="evidence" value="ECO:0007669"/>
    <property type="project" value="TreeGrafter"/>
</dbReference>
<dbReference type="OrthoDB" id="300641at2759"/>
<dbReference type="Pfam" id="PF01483">
    <property type="entry name" value="P_proprotein"/>
    <property type="match status" value="1"/>
</dbReference>
<dbReference type="Pfam" id="PF16470">
    <property type="entry name" value="S8_pro-domain"/>
    <property type="match status" value="1"/>
</dbReference>
<keyword evidence="6" id="KW-0865">Zymogen</keyword>
<proteinExistence type="inferred from homology"/>
<dbReference type="CDD" id="cd04059">
    <property type="entry name" value="Peptidases_S8_Protein_convertases_Kexins_Furin-like"/>
    <property type="match status" value="1"/>
</dbReference>
<accession>E4XPX4</accession>
<evidence type="ECO:0000256" key="1">
    <source>
        <dbReference type="ARBA" id="ARBA00022670"/>
    </source>
</evidence>
<evidence type="ECO:0000256" key="4">
    <source>
        <dbReference type="ARBA" id="ARBA00022801"/>
    </source>
</evidence>
<evidence type="ECO:0000256" key="2">
    <source>
        <dbReference type="ARBA" id="ARBA00022685"/>
    </source>
</evidence>
<dbReference type="Pfam" id="PF00082">
    <property type="entry name" value="Peptidase_S8"/>
    <property type="match status" value="1"/>
</dbReference>
<feature type="active site" description="Charge relay system" evidence="8 9">
    <location>
        <position position="206"/>
    </location>
</feature>
<sequence length="725" mass="80819">MGKFQYFQIVRNRRTLKHRKNCIKTAKTSLESGHFQLNLLISFQILLFHLNVNLAHEKLLNSFAVEISEKHSIADAEQIARDVAKKHGFDFLGHVVGNIFHLRKRRLKRDASGDFSQVDFSDSQVLRDENIIGIDQQRVKKRVKRDLLDADVTPNDPLYEQMWYINPSFEERNEAVTSLADIRHMNVTGAWALGYTGRGVVVTLLDDGIERDHPDLVKNYDAKASRDINGADDDPMPRYNIENSNRHGTRCAGEVAGEFGNGVCIPGIAYNAKIGGIRMLDGDYVDIYSASWGPDDDGETVDGPDRAARTAFYSGATDGREGKGSIFVWASGNGGRYQDNCNCDGYTNSIYTISISSTSEKENVPWYSEACASTLASTYSSGGMGEKQIVTTDLRKICTKSHTGTSASAPIAAAILALTLEANPDLTWRDMQHLIVHTSKKRLLKTSDWAINGVGRDYSHHYGYGLIDAGALVSLAANWTNVPEQRKCLTPVISKRKQMLVGSNIFEQEFQLNSECLRSIHYAEHVLAKISLSYPNRGSLRITLISPSGTASNILDRRPHDKSVHGFTGFNFLTVHMWDERPFLGENKPWLIRIENLVGEALGGAIDRFELILYGTGMDQYEIPCESERARVFDPVQHACFSYCPLGSYRSSTNLTQEQSSSSLNICKPCNENCLICTGSADGKCIFPRSSSRPLRNPVLKYILLFGRKLASRNLISQSVTVHKY</sequence>
<keyword evidence="2" id="KW-0165">Cleavage on pair of basic residues</keyword>
<dbReference type="PROSITE" id="PS00136">
    <property type="entry name" value="SUBTILASE_ASP"/>
    <property type="match status" value="1"/>
</dbReference>
<protein>
    <recommendedName>
        <fullName evidence="11">P/Homo B domain-containing protein</fullName>
    </recommendedName>
</protein>
<keyword evidence="3" id="KW-0732">Signal</keyword>
<dbReference type="PROSITE" id="PS51892">
    <property type="entry name" value="SUBTILASE"/>
    <property type="match status" value="1"/>
</dbReference>
<dbReference type="PRINTS" id="PR00723">
    <property type="entry name" value="SUBTILISIN"/>
</dbReference>
<dbReference type="InParanoid" id="E4XPX4"/>